<evidence type="ECO:0000256" key="1">
    <source>
        <dbReference type="SAM" id="MobiDB-lite"/>
    </source>
</evidence>
<feature type="compositionally biased region" description="Polar residues" evidence="1">
    <location>
        <begin position="44"/>
        <end position="67"/>
    </location>
</feature>
<dbReference type="EMBL" id="JAWQEG010002772">
    <property type="protein sequence ID" value="KAK3869811.1"/>
    <property type="molecule type" value="Genomic_DNA"/>
</dbReference>
<evidence type="ECO:0000313" key="3">
    <source>
        <dbReference type="Proteomes" id="UP001286313"/>
    </source>
</evidence>
<gene>
    <name evidence="2" type="ORF">Pcinc_024908</name>
</gene>
<dbReference type="AlphaFoldDB" id="A0AAE1KA62"/>
<name>A0AAE1KA62_PETCI</name>
<sequence length="100" mass="11422">MRHSGQDSSSSSRQTKQESRRTRPAWELMNRRNGAADRRADALQYTNREVNEQETNSRQNRRQTIGTPKTEIFPTGGTEQTALTYNNDDNNIRAIATGRP</sequence>
<reference evidence="2" key="1">
    <citation type="submission" date="2023-10" db="EMBL/GenBank/DDBJ databases">
        <title>Genome assemblies of two species of porcelain crab, Petrolisthes cinctipes and Petrolisthes manimaculis (Anomura: Porcellanidae).</title>
        <authorList>
            <person name="Angst P."/>
        </authorList>
    </citation>
    <scope>NUCLEOTIDE SEQUENCE</scope>
    <source>
        <strain evidence="2">PB745_01</strain>
        <tissue evidence="2">Gill</tissue>
    </source>
</reference>
<protein>
    <submittedName>
        <fullName evidence="2">Uncharacterized protein</fullName>
    </submittedName>
</protein>
<feature type="region of interest" description="Disordered" evidence="1">
    <location>
        <begin position="1"/>
        <end position="84"/>
    </location>
</feature>
<evidence type="ECO:0000313" key="2">
    <source>
        <dbReference type="EMBL" id="KAK3869811.1"/>
    </source>
</evidence>
<proteinExistence type="predicted"/>
<feature type="compositionally biased region" description="Low complexity" evidence="1">
    <location>
        <begin position="1"/>
        <end position="14"/>
    </location>
</feature>
<keyword evidence="3" id="KW-1185">Reference proteome</keyword>
<organism evidence="2 3">
    <name type="scientific">Petrolisthes cinctipes</name>
    <name type="common">Flat porcelain crab</name>
    <dbReference type="NCBI Taxonomy" id="88211"/>
    <lineage>
        <taxon>Eukaryota</taxon>
        <taxon>Metazoa</taxon>
        <taxon>Ecdysozoa</taxon>
        <taxon>Arthropoda</taxon>
        <taxon>Crustacea</taxon>
        <taxon>Multicrustacea</taxon>
        <taxon>Malacostraca</taxon>
        <taxon>Eumalacostraca</taxon>
        <taxon>Eucarida</taxon>
        <taxon>Decapoda</taxon>
        <taxon>Pleocyemata</taxon>
        <taxon>Anomura</taxon>
        <taxon>Galatheoidea</taxon>
        <taxon>Porcellanidae</taxon>
        <taxon>Petrolisthes</taxon>
    </lineage>
</organism>
<comment type="caution">
    <text evidence="2">The sequence shown here is derived from an EMBL/GenBank/DDBJ whole genome shotgun (WGS) entry which is preliminary data.</text>
</comment>
<dbReference type="Proteomes" id="UP001286313">
    <property type="component" value="Unassembled WGS sequence"/>
</dbReference>
<accession>A0AAE1KA62</accession>